<organism evidence="1 2">
    <name type="scientific">Leptospira wolffii</name>
    <dbReference type="NCBI Taxonomy" id="409998"/>
    <lineage>
        <taxon>Bacteria</taxon>
        <taxon>Pseudomonadati</taxon>
        <taxon>Spirochaetota</taxon>
        <taxon>Spirochaetia</taxon>
        <taxon>Leptospirales</taxon>
        <taxon>Leptospiraceae</taxon>
        <taxon>Leptospira</taxon>
    </lineage>
</organism>
<evidence type="ECO:0000313" key="2">
    <source>
        <dbReference type="Proteomes" id="UP000231912"/>
    </source>
</evidence>
<gene>
    <name evidence="1" type="ORF">CH371_04035</name>
</gene>
<proteinExistence type="predicted"/>
<name>A0A2M9ZFR5_9LEPT</name>
<dbReference type="Proteomes" id="UP000231912">
    <property type="component" value="Unassembled WGS sequence"/>
</dbReference>
<protein>
    <submittedName>
        <fullName evidence="1">CsaA family protein</fullName>
    </submittedName>
</protein>
<dbReference type="Gene3D" id="2.40.50.140">
    <property type="entry name" value="Nucleic acid-binding proteins"/>
    <property type="match status" value="1"/>
</dbReference>
<reference evidence="1 2" key="1">
    <citation type="submission" date="2017-07" db="EMBL/GenBank/DDBJ databases">
        <title>Leptospira spp. isolated from tropical soils.</title>
        <authorList>
            <person name="Thibeaux R."/>
            <person name="Iraola G."/>
            <person name="Ferres I."/>
            <person name="Bierque E."/>
            <person name="Girault D."/>
            <person name="Soupe-Gilbert M.-E."/>
            <person name="Picardeau M."/>
            <person name="Goarant C."/>
        </authorList>
    </citation>
    <scope>NUCLEOTIDE SEQUENCE [LARGE SCALE GENOMIC DNA]</scope>
    <source>
        <strain evidence="1 2">FH2-C-A2</strain>
    </source>
</reference>
<dbReference type="SUPFAM" id="SSF50249">
    <property type="entry name" value="Nucleic acid-binding proteins"/>
    <property type="match status" value="1"/>
</dbReference>
<dbReference type="EMBL" id="NPDT01000001">
    <property type="protein sequence ID" value="PJZ67235.1"/>
    <property type="molecule type" value="Genomic_DNA"/>
</dbReference>
<dbReference type="AlphaFoldDB" id="A0A2M9ZFR5"/>
<accession>A0A2M9ZFR5</accession>
<dbReference type="InterPro" id="IPR012340">
    <property type="entry name" value="NA-bd_OB-fold"/>
</dbReference>
<evidence type="ECO:0000313" key="1">
    <source>
        <dbReference type="EMBL" id="PJZ67235.1"/>
    </source>
</evidence>
<sequence length="115" mass="12920">MESDAYNDLLSEKPFSELDLRIGRIVGFEVSSEKDEKAYRLLLDFGDQIGIRKSSEPLYALGKEQDLLGKQGLCVMDYPSAHVARMRAQALFLGFMEEETEFSNADAISFVELAC</sequence>
<comment type="caution">
    <text evidence="1">The sequence shown here is derived from an EMBL/GenBank/DDBJ whole genome shotgun (WGS) entry which is preliminary data.</text>
</comment>
<dbReference type="RefSeq" id="WP_100757750.1">
    <property type="nucleotide sequence ID" value="NZ_NPDT01000001.1"/>
</dbReference>